<organism evidence="4 5">
    <name type="scientific">Streptomyces aidingensis</name>
    <dbReference type="NCBI Taxonomy" id="910347"/>
    <lineage>
        <taxon>Bacteria</taxon>
        <taxon>Bacillati</taxon>
        <taxon>Actinomycetota</taxon>
        <taxon>Actinomycetes</taxon>
        <taxon>Kitasatosporales</taxon>
        <taxon>Streptomycetaceae</taxon>
        <taxon>Streptomyces</taxon>
    </lineage>
</organism>
<feature type="coiled-coil region" evidence="2">
    <location>
        <begin position="224"/>
        <end position="254"/>
    </location>
</feature>
<evidence type="ECO:0000256" key="2">
    <source>
        <dbReference type="SAM" id="Coils"/>
    </source>
</evidence>
<name>A0A1I1FGK1_9ACTN</name>
<keyword evidence="2" id="KW-0175">Coiled coil</keyword>
<evidence type="ECO:0000313" key="5">
    <source>
        <dbReference type="Proteomes" id="UP000199207"/>
    </source>
</evidence>
<evidence type="ECO:0000256" key="1">
    <source>
        <dbReference type="ARBA" id="ARBA00006754"/>
    </source>
</evidence>
<dbReference type="InterPro" id="IPR029016">
    <property type="entry name" value="GAF-like_dom_sf"/>
</dbReference>
<proteinExistence type="inferred from homology"/>
<accession>A0A1I1FGK1</accession>
<dbReference type="InterPro" id="IPR003018">
    <property type="entry name" value="GAF"/>
</dbReference>
<dbReference type="Pfam" id="PF17853">
    <property type="entry name" value="GGDEF_2"/>
    <property type="match status" value="1"/>
</dbReference>
<dbReference type="AlphaFoldDB" id="A0A1I1FGK1"/>
<sequence length="645" mass="69083">MAALQSELTFLNLLVSKAPRREYEELLLRARRDGARPEALQALEQAKEVALHLDERLRELDRRKNGLSALIDSARDLGEQVCLDTLLTTLARRFRMMLHTDVTWISLYASDGRLIGLAGDGGITALSPDIPALAADAPAAMADCRTPLWTTDYLRDETFPRCDVIDAVVASEGLSSLLAAPLRSGDRLIGVLHGGDRAIRSFTREEIALTATLADCAAAAVERTRALEESLDQIRRLSDEVEELRGRIRAERHAEHVGRRLTDLVLGGADAQSFANAAAGALGGEVWLRDEIDLTVARTGDPWDIDEEELAKAALDARAEERIRHLPDGVTVAPVRLRGEDLGCLVLRRTPVPGAGPGAALLERATRAAGVLALLSRRADVPGHRRRDEALAELISTSVAGDRRRRQHARRLEMDPDREHVVVITRAAPGETGRMTVWASSYVSLHGGAKTLRDGCLVLLLPGGDAGAAARDVMRQLGRALGREVTAAGAMARGHDGVGPAYQEAARCLEALVALGRHGTAATVEELGFVGMLLGGNRDVGAFIEATIGPVIAYDAERSTDLSATLAAYFAAKGSPTYAAEALQVHPNTVARRLERIGQLLGPDWQQPAQALEIQLALRLQQLRASLGPASGAEPGTAPAPCPMA</sequence>
<dbReference type="Proteomes" id="UP000199207">
    <property type="component" value="Unassembled WGS sequence"/>
</dbReference>
<dbReference type="STRING" id="910347.SAMN05421773_101730"/>
<dbReference type="Pfam" id="PF13556">
    <property type="entry name" value="HTH_30"/>
    <property type="match status" value="1"/>
</dbReference>
<dbReference type="Pfam" id="PF01590">
    <property type="entry name" value="GAF"/>
    <property type="match status" value="1"/>
</dbReference>
<dbReference type="SUPFAM" id="SSF55781">
    <property type="entry name" value="GAF domain-like"/>
    <property type="match status" value="1"/>
</dbReference>
<keyword evidence="5" id="KW-1185">Reference proteome</keyword>
<dbReference type="RefSeq" id="WP_093837087.1">
    <property type="nucleotide sequence ID" value="NZ_FOLM01000001.1"/>
</dbReference>
<dbReference type="EMBL" id="FOLM01000001">
    <property type="protein sequence ID" value="SFB98619.1"/>
    <property type="molecule type" value="Genomic_DNA"/>
</dbReference>
<dbReference type="Gene3D" id="3.30.450.40">
    <property type="match status" value="1"/>
</dbReference>
<reference evidence="4 5" key="1">
    <citation type="submission" date="2016-10" db="EMBL/GenBank/DDBJ databases">
        <authorList>
            <person name="de Groot N.N."/>
        </authorList>
    </citation>
    <scope>NUCLEOTIDE SEQUENCE [LARGE SCALE GENOMIC DNA]</scope>
    <source>
        <strain evidence="4 5">CGMCC 4.5739</strain>
    </source>
</reference>
<feature type="coiled-coil region" evidence="2">
    <location>
        <begin position="43"/>
        <end position="77"/>
    </location>
</feature>
<protein>
    <submittedName>
        <fullName evidence="4">GAF domain-containing protein</fullName>
    </submittedName>
</protein>
<gene>
    <name evidence="4" type="ORF">SAMN05421773_101730</name>
</gene>
<dbReference type="InterPro" id="IPR041522">
    <property type="entry name" value="CdaR_GGDEF"/>
</dbReference>
<dbReference type="SMART" id="SM00065">
    <property type="entry name" value="GAF"/>
    <property type="match status" value="1"/>
</dbReference>
<evidence type="ECO:0000313" key="4">
    <source>
        <dbReference type="EMBL" id="SFB98619.1"/>
    </source>
</evidence>
<dbReference type="InterPro" id="IPR051448">
    <property type="entry name" value="CdaR-like_regulators"/>
</dbReference>
<dbReference type="InterPro" id="IPR042070">
    <property type="entry name" value="PucR_C-HTH_sf"/>
</dbReference>
<feature type="domain" description="GAF" evidence="3">
    <location>
        <begin position="82"/>
        <end position="231"/>
    </location>
</feature>
<dbReference type="OrthoDB" id="8026818at2"/>
<dbReference type="InterPro" id="IPR025736">
    <property type="entry name" value="PucR_C-HTH_dom"/>
</dbReference>
<evidence type="ECO:0000259" key="3">
    <source>
        <dbReference type="SMART" id="SM00065"/>
    </source>
</evidence>
<dbReference type="PANTHER" id="PTHR33744">
    <property type="entry name" value="CARBOHYDRATE DIACID REGULATOR"/>
    <property type="match status" value="1"/>
</dbReference>
<dbReference type="Gene3D" id="1.10.10.2840">
    <property type="entry name" value="PucR C-terminal helix-turn-helix domain"/>
    <property type="match status" value="1"/>
</dbReference>
<comment type="similarity">
    <text evidence="1">Belongs to the CdaR family.</text>
</comment>
<dbReference type="PANTHER" id="PTHR33744:SF1">
    <property type="entry name" value="DNA-BINDING TRANSCRIPTIONAL ACTIVATOR ADER"/>
    <property type="match status" value="1"/>
</dbReference>